<protein>
    <submittedName>
        <fullName evidence="2">Uncharacterized protein</fullName>
    </submittedName>
</protein>
<feature type="transmembrane region" description="Helical" evidence="1">
    <location>
        <begin position="40"/>
        <end position="60"/>
    </location>
</feature>
<dbReference type="EMBL" id="HBUF01395697">
    <property type="protein sequence ID" value="CAG6735444.1"/>
    <property type="molecule type" value="Transcribed_RNA"/>
</dbReference>
<keyword evidence="1" id="KW-0812">Transmembrane</keyword>
<evidence type="ECO:0000313" key="2">
    <source>
        <dbReference type="EMBL" id="CAG6735444.1"/>
    </source>
</evidence>
<keyword evidence="1" id="KW-0472">Membrane</keyword>
<accession>A0A8D8YV96</accession>
<evidence type="ECO:0000256" key="1">
    <source>
        <dbReference type="SAM" id="Phobius"/>
    </source>
</evidence>
<keyword evidence="1" id="KW-1133">Transmembrane helix</keyword>
<organism evidence="2">
    <name type="scientific">Cacopsylla melanoneura</name>
    <dbReference type="NCBI Taxonomy" id="428564"/>
    <lineage>
        <taxon>Eukaryota</taxon>
        <taxon>Metazoa</taxon>
        <taxon>Ecdysozoa</taxon>
        <taxon>Arthropoda</taxon>
        <taxon>Hexapoda</taxon>
        <taxon>Insecta</taxon>
        <taxon>Pterygota</taxon>
        <taxon>Neoptera</taxon>
        <taxon>Paraneoptera</taxon>
        <taxon>Hemiptera</taxon>
        <taxon>Sternorrhyncha</taxon>
        <taxon>Psylloidea</taxon>
        <taxon>Psyllidae</taxon>
        <taxon>Psyllinae</taxon>
        <taxon>Cacopsylla</taxon>
    </lineage>
</organism>
<name>A0A8D8YV96_9HEMI</name>
<proteinExistence type="predicted"/>
<feature type="transmembrane region" description="Helical" evidence="1">
    <location>
        <begin position="81"/>
        <end position="97"/>
    </location>
</feature>
<reference evidence="2" key="1">
    <citation type="submission" date="2021-05" db="EMBL/GenBank/DDBJ databases">
        <authorList>
            <person name="Alioto T."/>
            <person name="Alioto T."/>
            <person name="Gomez Garrido J."/>
        </authorList>
    </citation>
    <scope>NUCLEOTIDE SEQUENCE</scope>
</reference>
<sequence length="105" mass="12902">MVVMPFDSKRCVLRLQFSLNPLTKVQLEIASFYVLSNEMVILRLRVGQVYVIFLLIFFFFRVPIFSCSENPFSFCYKVRKQLILFMVVYFYFLYLWNQNYYIFFF</sequence>
<dbReference type="AlphaFoldDB" id="A0A8D8YV96"/>